<dbReference type="AlphaFoldDB" id="A0A1X9N666"/>
<keyword evidence="3" id="KW-1185">Reference proteome</keyword>
<organism evidence="2 3">
    <name type="scientific">Oceanicoccus sagamiensis</name>
    <dbReference type="NCBI Taxonomy" id="716816"/>
    <lineage>
        <taxon>Bacteria</taxon>
        <taxon>Pseudomonadati</taxon>
        <taxon>Pseudomonadota</taxon>
        <taxon>Gammaproteobacteria</taxon>
        <taxon>Cellvibrionales</taxon>
        <taxon>Spongiibacteraceae</taxon>
        <taxon>Oceanicoccus</taxon>
    </lineage>
</organism>
<reference evidence="2 3" key="1">
    <citation type="submission" date="2016-11" db="EMBL/GenBank/DDBJ databases">
        <title>Trade-off between light-utilization and light-protection in marine flavobacteria.</title>
        <authorList>
            <person name="Kumagai Y."/>
        </authorList>
    </citation>
    <scope>NUCLEOTIDE SEQUENCE [LARGE SCALE GENOMIC DNA]</scope>
    <source>
        <strain evidence="2 3">NBRC 107125</strain>
    </source>
</reference>
<dbReference type="Proteomes" id="UP000193450">
    <property type="component" value="Chromosome"/>
</dbReference>
<dbReference type="OrthoDB" id="5502479at2"/>
<dbReference type="Pfam" id="PF11219">
    <property type="entry name" value="DUF3014"/>
    <property type="match status" value="1"/>
</dbReference>
<dbReference type="InterPro" id="IPR021382">
    <property type="entry name" value="DUF3014"/>
</dbReference>
<evidence type="ECO:0000256" key="1">
    <source>
        <dbReference type="SAM" id="Phobius"/>
    </source>
</evidence>
<keyword evidence="1" id="KW-1133">Transmembrane helix</keyword>
<feature type="transmembrane region" description="Helical" evidence="1">
    <location>
        <begin position="7"/>
        <end position="26"/>
    </location>
</feature>
<evidence type="ECO:0008006" key="4">
    <source>
        <dbReference type="Google" id="ProtNLM"/>
    </source>
</evidence>
<evidence type="ECO:0000313" key="2">
    <source>
        <dbReference type="EMBL" id="ARN72761.1"/>
    </source>
</evidence>
<sequence>MTNKTMPGMILGTMAVVIIAAVIFVYNTNQDNTAIEVVPVTKAPVVREPVKPTPQPLPDPSPVAPPEVLTPTEAAPELPAIVNAPITLDNSDASVLMAARDLTPTLTKWLLPKEQIRKWVLAVDLMADGKLPKRYRPVDYPMAKFKTQASGLDEVTSDENYQRMNAMIETVTSIDQATLVRYYQEWLPLLEKAYREQGKPDTFNQRFLQTISQVLAVSPLEQQPALTRPSVLYQFESQEYESATDVEKLLWRMGPDNAEALQAFLRELRYQLQQ</sequence>
<dbReference type="EMBL" id="CP019343">
    <property type="protein sequence ID" value="ARN72761.1"/>
    <property type="molecule type" value="Genomic_DNA"/>
</dbReference>
<proteinExistence type="predicted"/>
<keyword evidence="1" id="KW-0472">Membrane</keyword>
<keyword evidence="1" id="KW-0812">Transmembrane</keyword>
<evidence type="ECO:0000313" key="3">
    <source>
        <dbReference type="Proteomes" id="UP000193450"/>
    </source>
</evidence>
<gene>
    <name evidence="2" type="ORF">BST96_00705</name>
</gene>
<dbReference type="RefSeq" id="WP_085756849.1">
    <property type="nucleotide sequence ID" value="NZ_CP019343.1"/>
</dbReference>
<accession>A0A1X9N666</accession>
<dbReference type="STRING" id="716816.BST96_00705"/>
<name>A0A1X9N666_9GAMM</name>
<protein>
    <recommendedName>
        <fullName evidence="4">DUF3014 domain-containing protein</fullName>
    </recommendedName>
</protein>
<dbReference type="KEGG" id="osg:BST96_00705"/>